<sequence length="402" mass="46784">MQEGEITKRLHIAGLTPSITLKDLENRFSRFGSVLSVEECGRDGNGDPRKYCFMNFKSSQAQLNKSLIYSRFYKVMQTFSNSHWKDAKLRISEAKPNYTARLEIDKEKAIEKERKREFKQARKLLQKRLRGALKTYAKDMRLTTPYNAKWRSGWYITPAKHLIHPIHIRPDHPLPIPSTSKSAPKVTKEAKAPKRSKHIIIDPRRYGSIHYGENMLGNENVPIDSRPWLCEEDDQGRVIWYKEGAENEIYDFSFRDPLKVYADNADFYNHLDDKIVPSKPKQKTDTIDEIEYQVRKLEENEKRYDDDALSDDDEDEIFAMLESQRLREERSESPLFEGAQAKSFDWLSSAPEPDNKQVQVQPSHDPAVEKIKEEHRSQNALLDSLFQNDGFGRKASIDLDSD</sequence>
<evidence type="ECO:0000259" key="3">
    <source>
        <dbReference type="PROSITE" id="PS50102"/>
    </source>
</evidence>
<dbReference type="GO" id="GO:0003723">
    <property type="term" value="F:RNA binding"/>
    <property type="evidence" value="ECO:0007669"/>
    <property type="project" value="UniProtKB-UniRule"/>
</dbReference>
<organism evidence="4 5">
    <name type="scientific">Wallemia mellicola</name>
    <dbReference type="NCBI Taxonomy" id="1708541"/>
    <lineage>
        <taxon>Eukaryota</taxon>
        <taxon>Fungi</taxon>
        <taxon>Dikarya</taxon>
        <taxon>Basidiomycota</taxon>
        <taxon>Wallemiomycotina</taxon>
        <taxon>Wallemiomycetes</taxon>
        <taxon>Wallemiales</taxon>
        <taxon>Wallemiaceae</taxon>
        <taxon>Wallemia</taxon>
    </lineage>
</organism>
<dbReference type="Proteomes" id="UP000310685">
    <property type="component" value="Unassembled WGS sequence"/>
</dbReference>
<feature type="region of interest" description="Disordered" evidence="2">
    <location>
        <begin position="329"/>
        <end position="385"/>
    </location>
</feature>
<evidence type="ECO:0000313" key="5">
    <source>
        <dbReference type="Proteomes" id="UP000310685"/>
    </source>
</evidence>
<evidence type="ECO:0000313" key="4">
    <source>
        <dbReference type="EMBL" id="TIB81228.1"/>
    </source>
</evidence>
<proteinExistence type="predicted"/>
<dbReference type="AlphaFoldDB" id="A0A4T0NVJ5"/>
<protein>
    <recommendedName>
        <fullName evidence="3">RRM domain-containing protein</fullName>
    </recommendedName>
</protein>
<dbReference type="PROSITE" id="PS50102">
    <property type="entry name" value="RRM"/>
    <property type="match status" value="1"/>
</dbReference>
<dbReference type="Gene3D" id="3.30.70.330">
    <property type="match status" value="1"/>
</dbReference>
<feature type="compositionally biased region" description="Basic and acidic residues" evidence="2">
    <location>
        <begin position="366"/>
        <end position="377"/>
    </location>
</feature>
<comment type="caution">
    <text evidence="4">The sequence shown here is derived from an EMBL/GenBank/DDBJ whole genome shotgun (WGS) entry which is preliminary data.</text>
</comment>
<dbReference type="SMART" id="SM00360">
    <property type="entry name" value="RRM"/>
    <property type="match status" value="1"/>
</dbReference>
<dbReference type="InterPro" id="IPR000504">
    <property type="entry name" value="RRM_dom"/>
</dbReference>
<feature type="region of interest" description="Disordered" evidence="2">
    <location>
        <begin position="174"/>
        <end position="194"/>
    </location>
</feature>
<dbReference type="Pfam" id="PF00076">
    <property type="entry name" value="RRM_1"/>
    <property type="match status" value="1"/>
</dbReference>
<name>A0A4T0NVJ5_9BASI</name>
<accession>A0A4T0NVJ5</accession>
<dbReference type="InterPro" id="IPR035979">
    <property type="entry name" value="RBD_domain_sf"/>
</dbReference>
<reference evidence="4 5" key="1">
    <citation type="submission" date="2019-03" db="EMBL/GenBank/DDBJ databases">
        <title>Sequencing 25 genomes of Wallemia mellicola.</title>
        <authorList>
            <person name="Gostincar C."/>
        </authorList>
    </citation>
    <scope>NUCLEOTIDE SEQUENCE [LARGE SCALE GENOMIC DNA]</scope>
    <source>
        <strain evidence="4 5">EXF-6152</strain>
    </source>
</reference>
<keyword evidence="1" id="KW-0694">RNA-binding</keyword>
<dbReference type="InterPro" id="IPR012677">
    <property type="entry name" value="Nucleotide-bd_a/b_plait_sf"/>
</dbReference>
<dbReference type="SUPFAM" id="SSF54928">
    <property type="entry name" value="RNA-binding domain, RBD"/>
    <property type="match status" value="1"/>
</dbReference>
<evidence type="ECO:0000256" key="1">
    <source>
        <dbReference type="PROSITE-ProRule" id="PRU00176"/>
    </source>
</evidence>
<feature type="domain" description="RRM" evidence="3">
    <location>
        <begin position="8"/>
        <end position="96"/>
    </location>
</feature>
<evidence type="ECO:0000256" key="2">
    <source>
        <dbReference type="SAM" id="MobiDB-lite"/>
    </source>
</evidence>
<dbReference type="EMBL" id="SPRC01000009">
    <property type="protein sequence ID" value="TIB81228.1"/>
    <property type="molecule type" value="Genomic_DNA"/>
</dbReference>
<gene>
    <name evidence="4" type="ORF">E3Q22_01327</name>
</gene>